<evidence type="ECO:0000256" key="14">
    <source>
        <dbReference type="PIRSR" id="PIRSR006769-3"/>
    </source>
</evidence>
<protein>
    <recommendedName>
        <fullName evidence="11">Riboflavin biosynthesis protein RibD</fullName>
    </recommendedName>
    <domain>
        <recommendedName>
            <fullName evidence="11">Diaminohydroxyphosphoribosylaminopyrimidine deaminase</fullName>
            <shortName evidence="11">DRAP deaminase</shortName>
            <ecNumber evidence="11">3.5.4.26</ecNumber>
        </recommendedName>
        <alternativeName>
            <fullName evidence="11">Riboflavin-specific deaminase</fullName>
        </alternativeName>
    </domain>
    <domain>
        <recommendedName>
            <fullName evidence="11">5-amino-6-(5-phosphoribosylamino)uracil reductase</fullName>
            <ecNumber evidence="11">1.1.1.193</ecNumber>
        </recommendedName>
        <alternativeName>
            <fullName evidence="11">HTP reductase</fullName>
        </alternativeName>
    </domain>
</protein>
<gene>
    <name evidence="16" type="ORF">C7379_11927</name>
</gene>
<keyword evidence="7 11" id="KW-0479">Metal-binding</keyword>
<dbReference type="GO" id="GO:0008703">
    <property type="term" value="F:5-amino-6-(5-phosphoribosylamino)uracil reductase activity"/>
    <property type="evidence" value="ECO:0007669"/>
    <property type="project" value="UniProtKB-EC"/>
</dbReference>
<dbReference type="InterPro" id="IPR002734">
    <property type="entry name" value="RibDG_C"/>
</dbReference>
<evidence type="ECO:0000256" key="6">
    <source>
        <dbReference type="ARBA" id="ARBA00022619"/>
    </source>
</evidence>
<dbReference type="RefSeq" id="WP_116617127.1">
    <property type="nucleotide sequence ID" value="NZ_QENY01000019.1"/>
</dbReference>
<evidence type="ECO:0000256" key="9">
    <source>
        <dbReference type="ARBA" id="ARBA00022833"/>
    </source>
</evidence>
<dbReference type="Pfam" id="PF00383">
    <property type="entry name" value="dCMP_cyt_deam_1"/>
    <property type="match status" value="1"/>
</dbReference>
<dbReference type="PANTHER" id="PTHR11079">
    <property type="entry name" value="CYTOSINE DEAMINASE FAMILY MEMBER"/>
    <property type="match status" value="1"/>
</dbReference>
<keyword evidence="10" id="KW-0511">Multifunctional enzyme</keyword>
<dbReference type="SUPFAM" id="SSF53597">
    <property type="entry name" value="Dihydrofolate reductase-like"/>
    <property type="match status" value="1"/>
</dbReference>
<sequence>MDKQTDASLLDDRRRALDEMYMRRCLQLARGGQWYAKPNPMVGAVIVSADGRIIGEGYHVRCGEAHAEVNAFGSVRAADERLLAEATIYVSLEPCSHWGKTPPCADLIVKKGVRRVVCGCVDPYAEVRGRGIERIRQAGIPVTVGVLERECLALNRKFIVVSNEKRPYIILKWAQTANHKIAYARSAGAVDVEPLALSSSFTKMLVHKLRAENGAILVGRETVNADHPRLNVRLWSGPSPERLVLTHNAEGVPSWFKCFDNIGAMLDYLYANHRQSLIVEGGTVTLNSFIERGLWDEIRVETASFTVPNGVDAPELPANATLLDKKFYDKNTICQYVNQCQIL</sequence>
<keyword evidence="8 11" id="KW-0378">Hydrolase</keyword>
<dbReference type="UniPathway" id="UPA00275">
    <property type="reaction ID" value="UER00401"/>
</dbReference>
<feature type="binding site" evidence="14">
    <location>
        <position position="104"/>
    </location>
    <ligand>
        <name>Zn(2+)</name>
        <dbReference type="ChEBI" id="CHEBI:29105"/>
        <note>catalytic</note>
    </ligand>
</feature>
<feature type="binding site" evidence="14">
    <location>
        <position position="95"/>
    </location>
    <ligand>
        <name>Zn(2+)</name>
        <dbReference type="ChEBI" id="CHEBI:29105"/>
        <note>catalytic</note>
    </ligand>
</feature>
<feature type="binding site" evidence="13">
    <location>
        <position position="226"/>
    </location>
    <ligand>
        <name>NADP(+)</name>
        <dbReference type="ChEBI" id="CHEBI:58349"/>
    </ligand>
</feature>
<proteinExistence type="inferred from homology"/>
<evidence type="ECO:0000313" key="17">
    <source>
        <dbReference type="Proteomes" id="UP000245870"/>
    </source>
</evidence>
<dbReference type="InterPro" id="IPR016193">
    <property type="entry name" value="Cytidine_deaminase-like"/>
</dbReference>
<feature type="binding site" evidence="13">
    <location>
        <position position="230"/>
    </location>
    <ligand>
        <name>substrate</name>
    </ligand>
</feature>
<evidence type="ECO:0000256" key="13">
    <source>
        <dbReference type="PIRSR" id="PIRSR006769-2"/>
    </source>
</evidence>
<dbReference type="GO" id="GO:0046872">
    <property type="term" value="F:metal ion binding"/>
    <property type="evidence" value="ECO:0007669"/>
    <property type="project" value="UniProtKB-KW"/>
</dbReference>
<evidence type="ECO:0000256" key="4">
    <source>
        <dbReference type="ARBA" id="ARBA00005259"/>
    </source>
</evidence>
<evidence type="ECO:0000256" key="3">
    <source>
        <dbReference type="ARBA" id="ARBA00004910"/>
    </source>
</evidence>
<comment type="catalytic activity">
    <reaction evidence="11">
        <text>5-amino-6-(5-phospho-D-ribitylamino)uracil + NADP(+) = 5-amino-6-(5-phospho-D-ribosylamino)uracil + NADPH + H(+)</text>
        <dbReference type="Rhea" id="RHEA:17845"/>
        <dbReference type="ChEBI" id="CHEBI:15378"/>
        <dbReference type="ChEBI" id="CHEBI:57783"/>
        <dbReference type="ChEBI" id="CHEBI:58349"/>
        <dbReference type="ChEBI" id="CHEBI:58421"/>
        <dbReference type="ChEBI" id="CHEBI:58453"/>
        <dbReference type="EC" id="1.1.1.193"/>
    </reaction>
</comment>
<reference evidence="16 17" key="1">
    <citation type="submission" date="2018-05" db="EMBL/GenBank/DDBJ databases">
        <title>Genomic Encyclopedia of Type Strains, Phase IV (KMG-IV): sequencing the most valuable type-strain genomes for metagenomic binning, comparative biology and taxonomic classification.</title>
        <authorList>
            <person name="Goeker M."/>
        </authorList>
    </citation>
    <scope>NUCLEOTIDE SEQUENCE [LARGE SCALE GENOMIC DNA]</scope>
    <source>
        <strain evidence="16 17">DSM 100333</strain>
    </source>
</reference>
<dbReference type="PROSITE" id="PS51747">
    <property type="entry name" value="CYT_DCMP_DEAMINASES_2"/>
    <property type="match status" value="1"/>
</dbReference>
<dbReference type="InterPro" id="IPR002125">
    <property type="entry name" value="CMP_dCMP_dom"/>
</dbReference>
<comment type="catalytic activity">
    <reaction evidence="11">
        <text>2,5-diamino-6-hydroxy-4-(5-phosphoribosylamino)-pyrimidine + H2O + H(+) = 5-amino-6-(5-phospho-D-ribosylamino)uracil + NH4(+)</text>
        <dbReference type="Rhea" id="RHEA:21868"/>
        <dbReference type="ChEBI" id="CHEBI:15377"/>
        <dbReference type="ChEBI" id="CHEBI:15378"/>
        <dbReference type="ChEBI" id="CHEBI:28938"/>
        <dbReference type="ChEBI" id="CHEBI:58453"/>
        <dbReference type="ChEBI" id="CHEBI:58614"/>
        <dbReference type="EC" id="3.5.4.26"/>
    </reaction>
</comment>
<name>A0A2U0U1C5_9BACT</name>
<feature type="binding site" evidence="13">
    <location>
        <position position="222"/>
    </location>
    <ligand>
        <name>NADP(+)</name>
        <dbReference type="ChEBI" id="CHEBI:58349"/>
    </ligand>
</feature>
<feature type="binding site" evidence="13">
    <location>
        <begin position="282"/>
        <end position="288"/>
    </location>
    <ligand>
        <name>NADP(+)</name>
        <dbReference type="ChEBI" id="CHEBI:58349"/>
    </ligand>
</feature>
<dbReference type="EMBL" id="QENY01000019">
    <property type="protein sequence ID" value="PVX49768.1"/>
    <property type="molecule type" value="Genomic_DNA"/>
</dbReference>
<comment type="function">
    <text evidence="1 11">Converts 2,5-diamino-6-(ribosylamino)-4(3h)-pyrimidinone 5'-phosphate into 5-amino-6-(ribosylamino)-2,4(1h,3h)-pyrimidinedione 5'-phosphate.</text>
</comment>
<feature type="binding site" evidence="13">
    <location>
        <position position="174"/>
    </location>
    <ligand>
        <name>NADP(+)</name>
        <dbReference type="ChEBI" id="CHEBI:58349"/>
    </ligand>
</feature>
<dbReference type="EC" id="1.1.1.193" evidence="11"/>
<dbReference type="GO" id="GO:0008835">
    <property type="term" value="F:diaminohydroxyphosphoribosylaminopyrimidine deaminase activity"/>
    <property type="evidence" value="ECO:0007669"/>
    <property type="project" value="UniProtKB-EC"/>
</dbReference>
<comment type="similarity">
    <text evidence="5 11">In the C-terminal section; belongs to the HTP reductase family.</text>
</comment>
<comment type="cofactor">
    <cofactor evidence="11 14">
        <name>Zn(2+)</name>
        <dbReference type="ChEBI" id="CHEBI:29105"/>
    </cofactor>
    <text evidence="11 14">Binds 1 zinc ion.</text>
</comment>
<dbReference type="FunFam" id="3.40.140.10:FF:000025">
    <property type="entry name" value="Riboflavin biosynthesis protein RibD"/>
    <property type="match status" value="1"/>
</dbReference>
<keyword evidence="17" id="KW-1185">Reference proteome</keyword>
<comment type="pathway">
    <text evidence="3 11">Cofactor biosynthesis; riboflavin biosynthesis; 5-amino-6-(D-ribitylamino)uracil from GTP: step 3/4.</text>
</comment>
<evidence type="ECO:0000259" key="15">
    <source>
        <dbReference type="PROSITE" id="PS51747"/>
    </source>
</evidence>
<evidence type="ECO:0000256" key="11">
    <source>
        <dbReference type="PIRNR" id="PIRNR006769"/>
    </source>
</evidence>
<keyword evidence="9 11" id="KW-0862">Zinc</keyword>
<dbReference type="Gene3D" id="3.40.430.10">
    <property type="entry name" value="Dihydrofolate Reductase, subunit A"/>
    <property type="match status" value="2"/>
</dbReference>
<feature type="binding site" evidence="13">
    <location>
        <position position="233"/>
    </location>
    <ligand>
        <name>substrate</name>
    </ligand>
</feature>
<dbReference type="OrthoDB" id="9800865at2"/>
<comment type="similarity">
    <text evidence="4 11">In the N-terminal section; belongs to the cytidine and deoxycytidylate deaminase family.</text>
</comment>
<evidence type="ECO:0000256" key="1">
    <source>
        <dbReference type="ARBA" id="ARBA00002151"/>
    </source>
</evidence>
<dbReference type="CDD" id="cd01284">
    <property type="entry name" value="Riboflavin_deaminase-reductase"/>
    <property type="match status" value="1"/>
</dbReference>
<dbReference type="NCBIfam" id="TIGR00326">
    <property type="entry name" value="eubact_ribD"/>
    <property type="match status" value="1"/>
</dbReference>
<keyword evidence="11 13" id="KW-0521">NADP</keyword>
<comment type="caution">
    <text evidence="16">The sequence shown here is derived from an EMBL/GenBank/DDBJ whole genome shotgun (WGS) entry which is preliminary data.</text>
</comment>
<dbReference type="AlphaFoldDB" id="A0A2U0U1C5"/>
<feature type="binding site" evidence="13">
    <location>
        <position position="210"/>
    </location>
    <ligand>
        <name>substrate</name>
    </ligand>
</feature>
<dbReference type="InterPro" id="IPR004794">
    <property type="entry name" value="Eubact_RibD"/>
</dbReference>
<dbReference type="Proteomes" id="UP000245870">
    <property type="component" value="Unassembled WGS sequence"/>
</dbReference>
<dbReference type="EC" id="3.5.4.26" evidence="11"/>
<dbReference type="PANTHER" id="PTHR11079:SF162">
    <property type="entry name" value="RIBOFLAVIN BIOSYNTHESIS PROTEIN PYRD, CHLOROPLASTIC"/>
    <property type="match status" value="1"/>
</dbReference>
<dbReference type="Gene3D" id="3.40.140.10">
    <property type="entry name" value="Cytidine Deaminase, domain 2"/>
    <property type="match status" value="1"/>
</dbReference>
<evidence type="ECO:0000256" key="2">
    <source>
        <dbReference type="ARBA" id="ARBA00004882"/>
    </source>
</evidence>
<dbReference type="GO" id="GO:0009231">
    <property type="term" value="P:riboflavin biosynthetic process"/>
    <property type="evidence" value="ECO:0007669"/>
    <property type="project" value="UniProtKB-UniPathway"/>
</dbReference>
<evidence type="ECO:0000256" key="8">
    <source>
        <dbReference type="ARBA" id="ARBA00022801"/>
    </source>
</evidence>
<keyword evidence="11" id="KW-0560">Oxidoreductase</keyword>
<evidence type="ECO:0000256" key="12">
    <source>
        <dbReference type="PIRSR" id="PIRSR006769-1"/>
    </source>
</evidence>
<evidence type="ECO:0000313" key="16">
    <source>
        <dbReference type="EMBL" id="PVX49768.1"/>
    </source>
</evidence>
<evidence type="ECO:0000256" key="7">
    <source>
        <dbReference type="ARBA" id="ARBA00022723"/>
    </source>
</evidence>
<organism evidence="16 17">
    <name type="scientific">Hallella colorans</name>
    <dbReference type="NCBI Taxonomy" id="1703337"/>
    <lineage>
        <taxon>Bacteria</taxon>
        <taxon>Pseudomonadati</taxon>
        <taxon>Bacteroidota</taxon>
        <taxon>Bacteroidia</taxon>
        <taxon>Bacteroidales</taxon>
        <taxon>Prevotellaceae</taxon>
        <taxon>Hallella</taxon>
    </lineage>
</organism>
<evidence type="ECO:0000256" key="5">
    <source>
        <dbReference type="ARBA" id="ARBA00007417"/>
    </source>
</evidence>
<dbReference type="PIRSF" id="PIRSF006769">
    <property type="entry name" value="RibD"/>
    <property type="match status" value="1"/>
</dbReference>
<feature type="active site" description="Proton donor" evidence="12">
    <location>
        <position position="68"/>
    </location>
</feature>
<keyword evidence="6 11" id="KW-0686">Riboflavin biosynthesis</keyword>
<feature type="binding site" evidence="13">
    <location>
        <position position="280"/>
    </location>
    <ligand>
        <name>substrate</name>
    </ligand>
</feature>
<feature type="domain" description="CMP/dCMP-type deaminase" evidence="15">
    <location>
        <begin position="16"/>
        <end position="143"/>
    </location>
</feature>
<dbReference type="Pfam" id="PF01872">
    <property type="entry name" value="RibD_C"/>
    <property type="match status" value="1"/>
</dbReference>
<dbReference type="SUPFAM" id="SSF53927">
    <property type="entry name" value="Cytidine deaminase-like"/>
    <property type="match status" value="1"/>
</dbReference>
<accession>A0A2U0U1C5</accession>
<comment type="pathway">
    <text evidence="2 11">Cofactor biosynthesis; riboflavin biosynthesis; 5-amino-6-(D-ribitylamino)uracil from GTP: step 2/4.</text>
</comment>
<dbReference type="InterPro" id="IPR024072">
    <property type="entry name" value="DHFR-like_dom_sf"/>
</dbReference>
<evidence type="ECO:0000256" key="10">
    <source>
        <dbReference type="ARBA" id="ARBA00023268"/>
    </source>
</evidence>
<feature type="binding site" evidence="14">
    <location>
        <position position="66"/>
    </location>
    <ligand>
        <name>Zn(2+)</name>
        <dbReference type="ChEBI" id="CHEBI:29105"/>
        <note>catalytic</note>
    </ligand>
</feature>